<dbReference type="PROSITE" id="PS00211">
    <property type="entry name" value="ABC_TRANSPORTER_1"/>
    <property type="match status" value="1"/>
</dbReference>
<dbReference type="PROSITE" id="PS50990">
    <property type="entry name" value="PEPTIDASE_C39"/>
    <property type="match status" value="1"/>
</dbReference>
<proteinExistence type="predicted"/>
<feature type="transmembrane region" description="Helical" evidence="10">
    <location>
        <begin position="171"/>
        <end position="197"/>
    </location>
</feature>
<dbReference type="InterPro" id="IPR017871">
    <property type="entry name" value="ABC_transporter-like_CS"/>
</dbReference>
<dbReference type="InterPro" id="IPR001173">
    <property type="entry name" value="Glyco_trans_2-like"/>
</dbReference>
<feature type="transmembrane region" description="Helical" evidence="10">
    <location>
        <begin position="312"/>
        <end position="334"/>
    </location>
</feature>
<dbReference type="Pfam" id="PF03412">
    <property type="entry name" value="Peptidase_C39"/>
    <property type="match status" value="1"/>
</dbReference>
<dbReference type="InterPro" id="IPR003593">
    <property type="entry name" value="AAA+_ATPase"/>
</dbReference>
<dbReference type="Proteomes" id="UP001236652">
    <property type="component" value="Chromosome"/>
</dbReference>
<evidence type="ECO:0000259" key="11">
    <source>
        <dbReference type="PROSITE" id="PS50893"/>
    </source>
</evidence>
<keyword evidence="7 10" id="KW-1133">Transmembrane helix</keyword>
<evidence type="ECO:0000313" key="15">
    <source>
        <dbReference type="Proteomes" id="UP001236652"/>
    </source>
</evidence>
<evidence type="ECO:0000256" key="7">
    <source>
        <dbReference type="ARBA" id="ARBA00022989"/>
    </source>
</evidence>
<dbReference type="Gene3D" id="1.20.1560.10">
    <property type="entry name" value="ABC transporter type 1, transmembrane domain"/>
    <property type="match status" value="1"/>
</dbReference>
<dbReference type="SUPFAM" id="SSF90123">
    <property type="entry name" value="ABC transporter transmembrane region"/>
    <property type="match status" value="1"/>
</dbReference>
<comment type="subcellular location">
    <subcellularLocation>
        <location evidence="1">Cell membrane</location>
        <topology evidence="1">Multi-pass membrane protein</topology>
    </subcellularLocation>
</comment>
<dbReference type="SUPFAM" id="SSF52540">
    <property type="entry name" value="P-loop containing nucleoside triphosphate hydrolases"/>
    <property type="match status" value="1"/>
</dbReference>
<keyword evidence="9" id="KW-0080">Bacteriocin transport</keyword>
<keyword evidence="4" id="KW-0645">Protease</keyword>
<dbReference type="InterPro" id="IPR005074">
    <property type="entry name" value="Peptidase_C39"/>
</dbReference>
<dbReference type="SUPFAM" id="SSF53448">
    <property type="entry name" value="Nucleotide-diphospho-sugar transferases"/>
    <property type="match status" value="1"/>
</dbReference>
<keyword evidence="6" id="KW-0653">Protein transport</keyword>
<keyword evidence="4" id="KW-0788">Thiol protease</keyword>
<evidence type="ECO:0000256" key="6">
    <source>
        <dbReference type="ARBA" id="ARBA00022927"/>
    </source>
</evidence>
<dbReference type="PANTHER" id="PTHR24221">
    <property type="entry name" value="ATP-BINDING CASSETTE SUB-FAMILY B"/>
    <property type="match status" value="1"/>
</dbReference>
<dbReference type="InterPro" id="IPR029044">
    <property type="entry name" value="Nucleotide-diphossugar_trans"/>
</dbReference>
<dbReference type="InterPro" id="IPR036640">
    <property type="entry name" value="ABC1_TM_sf"/>
</dbReference>
<evidence type="ECO:0000259" key="12">
    <source>
        <dbReference type="PROSITE" id="PS50929"/>
    </source>
</evidence>
<accession>A0ABY8V229</accession>
<dbReference type="InterPro" id="IPR039421">
    <property type="entry name" value="Type_1_exporter"/>
</dbReference>
<dbReference type="Gene3D" id="3.90.70.10">
    <property type="entry name" value="Cysteine proteinases"/>
    <property type="match status" value="1"/>
</dbReference>
<feature type="transmembrane region" description="Helical" evidence="10">
    <location>
        <begin position="287"/>
        <end position="306"/>
    </location>
</feature>
<dbReference type="InterPro" id="IPR027417">
    <property type="entry name" value="P-loop_NTPase"/>
</dbReference>
<dbReference type="InterPro" id="IPR011527">
    <property type="entry name" value="ABC1_TM_dom"/>
</dbReference>
<dbReference type="Gene3D" id="3.40.50.300">
    <property type="entry name" value="P-loop containing nucleotide triphosphate hydrolases"/>
    <property type="match status" value="1"/>
</dbReference>
<evidence type="ECO:0000256" key="10">
    <source>
        <dbReference type="SAM" id="Phobius"/>
    </source>
</evidence>
<keyword evidence="8 10" id="KW-0472">Membrane</keyword>
<feature type="domain" description="ABC transporter" evidence="11">
    <location>
        <begin position="484"/>
        <end position="718"/>
    </location>
</feature>
<feature type="domain" description="ABC transmembrane type-1" evidence="12">
    <location>
        <begin position="173"/>
        <end position="454"/>
    </location>
</feature>
<evidence type="ECO:0000259" key="13">
    <source>
        <dbReference type="PROSITE" id="PS50990"/>
    </source>
</evidence>
<name>A0ABY8V229_9BACI</name>
<dbReference type="Pfam" id="PF00664">
    <property type="entry name" value="ABC_membrane"/>
    <property type="match status" value="1"/>
</dbReference>
<dbReference type="EMBL" id="CP126446">
    <property type="protein sequence ID" value="WIF98650.1"/>
    <property type="molecule type" value="Genomic_DNA"/>
</dbReference>
<dbReference type="Gene3D" id="3.90.550.10">
    <property type="entry name" value="Spore Coat Polysaccharide Biosynthesis Protein SpsA, Chain A"/>
    <property type="match status" value="1"/>
</dbReference>
<keyword evidence="15" id="KW-1185">Reference proteome</keyword>
<keyword evidence="5" id="KW-0067">ATP-binding</keyword>
<evidence type="ECO:0000256" key="9">
    <source>
        <dbReference type="ARBA" id="ARBA00043264"/>
    </source>
</evidence>
<dbReference type="PROSITE" id="PS50893">
    <property type="entry name" value="ABC_TRANSPORTER_2"/>
    <property type="match status" value="1"/>
</dbReference>
<feature type="transmembrane region" description="Helical" evidence="10">
    <location>
        <begin position="209"/>
        <end position="229"/>
    </location>
</feature>
<evidence type="ECO:0000313" key="14">
    <source>
        <dbReference type="EMBL" id="WIF98650.1"/>
    </source>
</evidence>
<evidence type="ECO:0000256" key="2">
    <source>
        <dbReference type="ARBA" id="ARBA00022692"/>
    </source>
</evidence>
<keyword evidence="3" id="KW-0547">Nucleotide-binding</keyword>
<dbReference type="Pfam" id="PF00535">
    <property type="entry name" value="Glycos_transf_2"/>
    <property type="match status" value="1"/>
</dbReference>
<evidence type="ECO:0000256" key="8">
    <source>
        <dbReference type="ARBA" id="ARBA00023136"/>
    </source>
</evidence>
<dbReference type="SMART" id="SM00382">
    <property type="entry name" value="AAA"/>
    <property type="match status" value="1"/>
</dbReference>
<evidence type="ECO:0000256" key="1">
    <source>
        <dbReference type="ARBA" id="ARBA00004651"/>
    </source>
</evidence>
<protein>
    <submittedName>
        <fullName evidence="14">ABC transporter transmembrane domain-containing protein</fullName>
    </submittedName>
</protein>
<evidence type="ECO:0000256" key="3">
    <source>
        <dbReference type="ARBA" id="ARBA00022741"/>
    </source>
</evidence>
<gene>
    <name evidence="14" type="ORF">QNI29_02990</name>
</gene>
<keyword evidence="6" id="KW-0813">Transport</keyword>
<dbReference type="PANTHER" id="PTHR24221:SF654">
    <property type="entry name" value="ATP-BINDING CASSETTE SUB-FAMILY B MEMBER 6"/>
    <property type="match status" value="1"/>
</dbReference>
<evidence type="ECO:0000256" key="4">
    <source>
        <dbReference type="ARBA" id="ARBA00022807"/>
    </source>
</evidence>
<keyword evidence="4" id="KW-0378">Hydrolase</keyword>
<evidence type="ECO:0000256" key="5">
    <source>
        <dbReference type="ARBA" id="ARBA00022840"/>
    </source>
</evidence>
<dbReference type="Pfam" id="PF00005">
    <property type="entry name" value="ABC_tran"/>
    <property type="match status" value="1"/>
</dbReference>
<sequence>MKYNSYHIKQQTENDCGIAVVSSVLTYYGTHHNYSYIRDLHFTDGEYTLRDIKLLLERFGYDGKAVKHVGEDIKSSLEELSTPFIAHVQNKERRHYVVVYEVEENGVVISDPSEKRPNKLNFNEFDEIITGVFIEVHPIAANEAEVQEERLRSGYSMKSFFLELLKNNRRALVTVIVFSIAFLLLTVLNSMFFKLTIDYIIPNRNIRTLHLLLIGFVAVNVLFTLFGFARSQIIVRLSNHMDLHIADDYFKHMMHVGLDFHDKRNSGELISRYEDSLQIREILNKSVIGNVLDVTIAVAASSILLFTNVQIFGLTMGACIAFLLITALYFNVIARRAKKYLEAKAEVNSFLVQFLGKMNSILSFNKTSYVHEGIVSKIKSEQRALYKLRTTENQSGALKTLLMNVFFLVIVWYGTLQIINGSLSLGDLVLYVTLLNFIIASVNNLINTQVELQEALVTINRFKDYLGYPVQPEGDKDVEDILSVEAHELKYGYNLKETLIECDSFEIERGERIYLHGKSGSGKSTFTKLLANLLTPTEGVIFVNGEDIRTYTNSSLRRAVTYVSNEPLILDGTIYENVSMGDTVDPDEVIRALEIVQLNAHIQKLPQGIETTIYEEGGNLSSGQKQRLNLARALVQGHQLLIMDEALSHVDEDTVHTILAEISNSQSMMIYISHRNLSKEYFHKTYRFDTKEEGSLTHVLTLDELGEQNRTSSTSFRREGMESHQPLTPLLEKYSQTDFGEDLRLILDIDKLEKELPQDTAFNEDTFIKDYEKVITPSTACCIMTYNEEKTIRRVLQSISSYFDSVIVLDSYSTDRTTTIIEEEFPDTELISLEWENDFSYHRNRLIEYAHTDWVYFIDADNYIPNHENVAKLGRIAKVITYLGLEESVALSPLIQEHNGRVTFDNRRFFSNRSGIRFEGTVHEEPVLPGGGETIGIHMDFEVAHDGYEPTKVEEKQKVSRNINLMKQMMESGKVKPKWYYFYARDLYHADPVHKADEALRYLEVGRTQADSTNTSSYLLDNLMLKTEICIQHRRLEEAREAVSELEDKFPDLADTHYMRALIMLNELQGKVGSFLASSRDDLTENPNAYSVIQPNFQHIDELYTHIAESLNLSDLATRFKENQRVK</sequence>
<feature type="domain" description="Peptidase C39" evidence="13">
    <location>
        <begin position="10"/>
        <end position="136"/>
    </location>
</feature>
<keyword evidence="2 10" id="KW-0812">Transmembrane</keyword>
<dbReference type="CDD" id="cd18570">
    <property type="entry name" value="ABC_6TM_PCAT1_LagD_like"/>
    <property type="match status" value="1"/>
</dbReference>
<dbReference type="PROSITE" id="PS50929">
    <property type="entry name" value="ABC_TM1F"/>
    <property type="match status" value="1"/>
</dbReference>
<feature type="transmembrane region" description="Helical" evidence="10">
    <location>
        <begin position="396"/>
        <end position="416"/>
    </location>
</feature>
<dbReference type="InterPro" id="IPR003439">
    <property type="entry name" value="ABC_transporter-like_ATP-bd"/>
</dbReference>
<reference evidence="14 15" key="1">
    <citation type="submission" date="2023-05" db="EMBL/GenBank/DDBJ databases">
        <title>Comparative genomics reveals the evidence of polycyclic aromatic hydrocarbons degradation in moderately halophilic genus Pontibacillus.</title>
        <authorList>
            <person name="Yang H."/>
            <person name="Qian Z."/>
        </authorList>
    </citation>
    <scope>NUCLEOTIDE SEQUENCE [LARGE SCALE GENOMIC DNA]</scope>
    <source>
        <strain evidence="15">HN14</strain>
    </source>
</reference>
<organism evidence="14 15">
    <name type="scientific">Pontibacillus chungwhensis</name>
    <dbReference type="NCBI Taxonomy" id="265426"/>
    <lineage>
        <taxon>Bacteria</taxon>
        <taxon>Bacillati</taxon>
        <taxon>Bacillota</taxon>
        <taxon>Bacilli</taxon>
        <taxon>Bacillales</taxon>
        <taxon>Bacillaceae</taxon>
        <taxon>Pontibacillus</taxon>
    </lineage>
</organism>
<dbReference type="RefSeq" id="WP_231419337.1">
    <property type="nucleotide sequence ID" value="NZ_CP126446.1"/>
</dbReference>